<dbReference type="InterPro" id="IPR016166">
    <property type="entry name" value="FAD-bd_PCMH"/>
</dbReference>
<evidence type="ECO:0000313" key="6">
    <source>
        <dbReference type="Proteomes" id="UP000184452"/>
    </source>
</evidence>
<dbReference type="SUPFAM" id="SSF55447">
    <property type="entry name" value="CO dehydrogenase flavoprotein C-terminal domain-like"/>
    <property type="match status" value="1"/>
</dbReference>
<dbReference type="InterPro" id="IPR036318">
    <property type="entry name" value="FAD-bd_PCMH-like_sf"/>
</dbReference>
<dbReference type="EMBL" id="FQZK01000001">
    <property type="protein sequence ID" value="SHI63360.1"/>
    <property type="molecule type" value="Genomic_DNA"/>
</dbReference>
<dbReference type="InterPro" id="IPR016167">
    <property type="entry name" value="FAD-bd_PCMH_sub1"/>
</dbReference>
<dbReference type="STRING" id="758803.SAMN05421803_101788"/>
<dbReference type="SMART" id="SM01092">
    <property type="entry name" value="CO_deh_flav_C"/>
    <property type="match status" value="1"/>
</dbReference>
<sequence length="296" mass="30077">MTGEDTPRYTAPADLDGVVAALEGADEGTVLVGGGTMVVPAMTHGHVVPSALVDLGRAGLTGIREEDGATVVGAMTDYASLLAADTDRGPGHPLRLLARAAAGITGGPQIRNRGTLGGSASYANPASDVPGCLVALGARLRLASARGVREVPAQEFFLGAFRTARRPDEVLAELVLPHGDALAWGYVKFKLAESSWPVVTSAAAVLAGGGLRVALGAAADRPVALDVPAPHRGTADPAWRALVADGAARALADRGAAFVDDVLADAHYRAAVTPVIVARAVEGALRGADRQERGRA</sequence>
<dbReference type="InterPro" id="IPR005107">
    <property type="entry name" value="CO_DH_flav_C"/>
</dbReference>
<dbReference type="PROSITE" id="PS51387">
    <property type="entry name" value="FAD_PCMH"/>
    <property type="match status" value="1"/>
</dbReference>
<reference evidence="5 6" key="1">
    <citation type="submission" date="2016-11" db="EMBL/GenBank/DDBJ databases">
        <authorList>
            <person name="Jaros S."/>
            <person name="Januszkiewicz K."/>
            <person name="Wedrychowicz H."/>
        </authorList>
    </citation>
    <scope>NUCLEOTIDE SEQUENCE [LARGE SCALE GENOMIC DNA]</scope>
    <source>
        <strain evidence="5 6">CGMCC 4.5723</strain>
    </source>
</reference>
<dbReference type="InterPro" id="IPR036683">
    <property type="entry name" value="CO_DH_flav_C_dom_sf"/>
</dbReference>
<gene>
    <name evidence="5" type="ORF">SAMN05421803_101788</name>
</gene>
<dbReference type="Gene3D" id="3.30.465.10">
    <property type="match status" value="1"/>
</dbReference>
<keyword evidence="2" id="KW-0274">FAD</keyword>
<dbReference type="Gene3D" id="3.30.43.10">
    <property type="entry name" value="Uridine Diphospho-n-acetylenolpyruvylglucosamine Reductase, domain 2"/>
    <property type="match status" value="1"/>
</dbReference>
<dbReference type="SUPFAM" id="SSF56176">
    <property type="entry name" value="FAD-binding/transporter-associated domain-like"/>
    <property type="match status" value="1"/>
</dbReference>
<dbReference type="Pfam" id="PF00941">
    <property type="entry name" value="FAD_binding_5"/>
    <property type="match status" value="1"/>
</dbReference>
<organism evidence="5 6">
    <name type="scientific">Nocardiopsis flavescens</name>
    <dbReference type="NCBI Taxonomy" id="758803"/>
    <lineage>
        <taxon>Bacteria</taxon>
        <taxon>Bacillati</taxon>
        <taxon>Actinomycetota</taxon>
        <taxon>Actinomycetes</taxon>
        <taxon>Streptosporangiales</taxon>
        <taxon>Nocardiopsidaceae</taxon>
        <taxon>Nocardiopsis</taxon>
    </lineage>
</organism>
<proteinExistence type="predicted"/>
<evidence type="ECO:0000256" key="3">
    <source>
        <dbReference type="ARBA" id="ARBA00023002"/>
    </source>
</evidence>
<dbReference type="RefSeq" id="WP_073374925.1">
    <property type="nucleotide sequence ID" value="NZ_FQZK01000001.1"/>
</dbReference>
<evidence type="ECO:0000259" key="4">
    <source>
        <dbReference type="PROSITE" id="PS51387"/>
    </source>
</evidence>
<dbReference type="PANTHER" id="PTHR42659">
    <property type="entry name" value="XANTHINE DEHYDROGENASE SUBUNIT C-RELATED"/>
    <property type="match status" value="1"/>
</dbReference>
<dbReference type="PANTHER" id="PTHR42659:SF2">
    <property type="entry name" value="XANTHINE DEHYDROGENASE SUBUNIT C-RELATED"/>
    <property type="match status" value="1"/>
</dbReference>
<accession>A0A1M6CQX0</accession>
<dbReference type="Proteomes" id="UP000184452">
    <property type="component" value="Unassembled WGS sequence"/>
</dbReference>
<dbReference type="GO" id="GO:0016491">
    <property type="term" value="F:oxidoreductase activity"/>
    <property type="evidence" value="ECO:0007669"/>
    <property type="project" value="UniProtKB-KW"/>
</dbReference>
<keyword evidence="3" id="KW-0560">Oxidoreductase</keyword>
<dbReference type="InterPro" id="IPR051312">
    <property type="entry name" value="Diverse_Substr_Oxidored"/>
</dbReference>
<dbReference type="Gene3D" id="3.30.390.50">
    <property type="entry name" value="CO dehydrogenase flavoprotein, C-terminal domain"/>
    <property type="match status" value="1"/>
</dbReference>
<keyword evidence="1" id="KW-0285">Flavoprotein</keyword>
<feature type="domain" description="FAD-binding PCMH-type" evidence="4">
    <location>
        <begin position="1"/>
        <end position="181"/>
    </location>
</feature>
<evidence type="ECO:0000256" key="2">
    <source>
        <dbReference type="ARBA" id="ARBA00022827"/>
    </source>
</evidence>
<keyword evidence="6" id="KW-1185">Reference proteome</keyword>
<evidence type="ECO:0000313" key="5">
    <source>
        <dbReference type="EMBL" id="SHI63360.1"/>
    </source>
</evidence>
<dbReference type="InterPro" id="IPR002346">
    <property type="entry name" value="Mopterin_DH_FAD-bd"/>
</dbReference>
<protein>
    <submittedName>
        <fullName evidence="5">CO or xanthine dehydrogenase, FAD-binding subunit</fullName>
    </submittedName>
</protein>
<dbReference type="OrthoDB" id="9793944at2"/>
<name>A0A1M6CQX0_9ACTN</name>
<dbReference type="InterPro" id="IPR016169">
    <property type="entry name" value="FAD-bd_PCMH_sub2"/>
</dbReference>
<dbReference type="AlphaFoldDB" id="A0A1M6CQX0"/>
<dbReference type="GO" id="GO:0071949">
    <property type="term" value="F:FAD binding"/>
    <property type="evidence" value="ECO:0007669"/>
    <property type="project" value="InterPro"/>
</dbReference>
<evidence type="ECO:0000256" key="1">
    <source>
        <dbReference type="ARBA" id="ARBA00022630"/>
    </source>
</evidence>